<evidence type="ECO:0008006" key="5">
    <source>
        <dbReference type="Google" id="ProtNLM"/>
    </source>
</evidence>
<gene>
    <name evidence="3" type="ORF">AWH69_12900</name>
</gene>
<dbReference type="EMBL" id="LQZG01000003">
    <property type="protein sequence ID" value="OAB87235.1"/>
    <property type="molecule type" value="Genomic_DNA"/>
</dbReference>
<name>A0A176QC20_9MICO</name>
<evidence type="ECO:0000313" key="3">
    <source>
        <dbReference type="EMBL" id="OAB87235.1"/>
    </source>
</evidence>
<feature type="domain" description="Transcription regulator PadR N-terminal" evidence="1">
    <location>
        <begin position="11"/>
        <end position="82"/>
    </location>
</feature>
<sequence>MEKVSTAGYLVLGLIDRLGEATPYDVKQAAQHTNAFFALPHTQIYVQCTRLVSVGYLDEQQEEHGRRRRLLTVTPEGQAALRDWADSGVDTQVEARDVALLKLYFEADPERLARQQLTAHEELLARYEEIAGQAEGLDPGPRRTLRFGLAFERMQVDFWSGLIADA</sequence>
<protein>
    <recommendedName>
        <fullName evidence="5">PadR family transcriptional regulator</fullName>
    </recommendedName>
</protein>
<dbReference type="Proteomes" id="UP000076976">
    <property type="component" value="Unassembled WGS sequence"/>
</dbReference>
<dbReference type="InterPro" id="IPR036388">
    <property type="entry name" value="WH-like_DNA-bd_sf"/>
</dbReference>
<dbReference type="STRING" id="262209.AWH69_12900"/>
<keyword evidence="4" id="KW-1185">Reference proteome</keyword>
<evidence type="ECO:0000313" key="4">
    <source>
        <dbReference type="Proteomes" id="UP000076976"/>
    </source>
</evidence>
<proteinExistence type="predicted"/>
<reference evidence="3 4" key="1">
    <citation type="submission" date="2016-01" db="EMBL/GenBank/DDBJ databases">
        <title>Janibacter melonis strain CD11_4 genome sequencing and assembly.</title>
        <authorList>
            <person name="Nair G.R."/>
            <person name="Kaur G."/>
            <person name="Chander A.M."/>
            <person name="Mayilraj S."/>
        </authorList>
    </citation>
    <scope>NUCLEOTIDE SEQUENCE [LARGE SCALE GENOMIC DNA]</scope>
    <source>
        <strain evidence="3 4">CD11-4</strain>
    </source>
</reference>
<dbReference type="InterPro" id="IPR005149">
    <property type="entry name" value="Tscrpt_reg_PadR_N"/>
</dbReference>
<organism evidence="3 4">
    <name type="scientific">Janibacter melonis</name>
    <dbReference type="NCBI Taxonomy" id="262209"/>
    <lineage>
        <taxon>Bacteria</taxon>
        <taxon>Bacillati</taxon>
        <taxon>Actinomycetota</taxon>
        <taxon>Actinomycetes</taxon>
        <taxon>Micrococcales</taxon>
        <taxon>Intrasporangiaceae</taxon>
        <taxon>Janibacter</taxon>
    </lineage>
</organism>
<dbReference type="InterPro" id="IPR036390">
    <property type="entry name" value="WH_DNA-bd_sf"/>
</dbReference>
<dbReference type="Pfam" id="PF10400">
    <property type="entry name" value="Vir_act_alpha_C"/>
    <property type="match status" value="1"/>
</dbReference>
<feature type="domain" description="Transcription regulator PadR C-terminal" evidence="2">
    <location>
        <begin position="96"/>
        <end position="158"/>
    </location>
</feature>
<accession>A0A176QC20</accession>
<comment type="caution">
    <text evidence="3">The sequence shown here is derived from an EMBL/GenBank/DDBJ whole genome shotgun (WGS) entry which is preliminary data.</text>
</comment>
<dbReference type="InterPro" id="IPR018309">
    <property type="entry name" value="Tscrpt_reg_PadR_C"/>
</dbReference>
<evidence type="ECO:0000259" key="2">
    <source>
        <dbReference type="Pfam" id="PF10400"/>
    </source>
</evidence>
<dbReference type="RefSeq" id="WP_068276296.1">
    <property type="nucleotide sequence ID" value="NZ_LQZG01000003.1"/>
</dbReference>
<dbReference type="AlphaFoldDB" id="A0A176QC20"/>
<dbReference type="Gene3D" id="1.10.10.10">
    <property type="entry name" value="Winged helix-like DNA-binding domain superfamily/Winged helix DNA-binding domain"/>
    <property type="match status" value="1"/>
</dbReference>
<dbReference type="SUPFAM" id="SSF46785">
    <property type="entry name" value="Winged helix' DNA-binding domain"/>
    <property type="match status" value="1"/>
</dbReference>
<evidence type="ECO:0000259" key="1">
    <source>
        <dbReference type="Pfam" id="PF03551"/>
    </source>
</evidence>
<dbReference type="Pfam" id="PF03551">
    <property type="entry name" value="PadR"/>
    <property type="match status" value="1"/>
</dbReference>